<sequence>MFLKISRKYLGRINHNTFVQRQLKLDQEIQLSFLNAIIFSNNPQMQQKDKCITSTIFGNQAKPKDDYIFAKLFLKSDQLFSFIIAGQNRISFYQMQNPVIIISSITYNIKNWKSKLYQTIYLNSKNLVYIDIKQEKIIFISTIQQQLTSFKDVNKQTIYLFIQELYILIL</sequence>
<name>A0A8S1TG41_9CILI</name>
<proteinExistence type="predicted"/>
<dbReference type="AlphaFoldDB" id="A0A8S1TG41"/>
<keyword evidence="2" id="KW-1185">Reference proteome</keyword>
<protein>
    <submittedName>
        <fullName evidence="1">Uncharacterized protein</fullName>
    </submittedName>
</protein>
<organism evidence="1 2">
    <name type="scientific">Paramecium pentaurelia</name>
    <dbReference type="NCBI Taxonomy" id="43138"/>
    <lineage>
        <taxon>Eukaryota</taxon>
        <taxon>Sar</taxon>
        <taxon>Alveolata</taxon>
        <taxon>Ciliophora</taxon>
        <taxon>Intramacronucleata</taxon>
        <taxon>Oligohymenophorea</taxon>
        <taxon>Peniculida</taxon>
        <taxon>Parameciidae</taxon>
        <taxon>Paramecium</taxon>
    </lineage>
</organism>
<gene>
    <name evidence="1" type="ORF">PPENT_87.1.T0210061</name>
</gene>
<dbReference type="EMBL" id="CAJJDO010000021">
    <property type="protein sequence ID" value="CAD8150878.1"/>
    <property type="molecule type" value="Genomic_DNA"/>
</dbReference>
<evidence type="ECO:0000313" key="1">
    <source>
        <dbReference type="EMBL" id="CAD8150878.1"/>
    </source>
</evidence>
<reference evidence="1" key="1">
    <citation type="submission" date="2021-01" db="EMBL/GenBank/DDBJ databases">
        <authorList>
            <consortium name="Genoscope - CEA"/>
            <person name="William W."/>
        </authorList>
    </citation>
    <scope>NUCLEOTIDE SEQUENCE</scope>
</reference>
<evidence type="ECO:0000313" key="2">
    <source>
        <dbReference type="Proteomes" id="UP000689195"/>
    </source>
</evidence>
<comment type="caution">
    <text evidence="1">The sequence shown here is derived from an EMBL/GenBank/DDBJ whole genome shotgun (WGS) entry which is preliminary data.</text>
</comment>
<accession>A0A8S1TG41</accession>
<dbReference type="Proteomes" id="UP000689195">
    <property type="component" value="Unassembled WGS sequence"/>
</dbReference>